<feature type="region of interest" description="Disordered" evidence="19">
    <location>
        <begin position="271"/>
        <end position="292"/>
    </location>
</feature>
<feature type="region of interest" description="Disordered" evidence="19">
    <location>
        <begin position="306"/>
        <end position="384"/>
    </location>
</feature>
<evidence type="ECO:0000256" key="6">
    <source>
        <dbReference type="ARBA" id="ARBA00022553"/>
    </source>
</evidence>
<keyword evidence="9" id="KW-0862">Zinc</keyword>
<dbReference type="PANTHER" id="PTHR46395:SF1">
    <property type="entry name" value="ADP-RIBOSYLATION FACTOR GTPASE-ACTIVATING PROTEIN 1"/>
    <property type="match status" value="1"/>
</dbReference>
<feature type="domain" description="Arf-GAP" evidence="20">
    <location>
        <begin position="7"/>
        <end position="124"/>
    </location>
</feature>
<protein>
    <recommendedName>
        <fullName evidence="15">ADP-ribosylation factor GTPase-activating protein 1</fullName>
    </recommendedName>
    <alternativeName>
        <fullName evidence="17">ADP-ribosylation factor 1 GTPase-activating protein</fullName>
    </alternativeName>
    <alternativeName>
        <fullName evidence="16">ARF1-directed GTPase-activating protein</fullName>
    </alternativeName>
</protein>
<keyword evidence="11" id="KW-0653">Protein transport</keyword>
<dbReference type="GO" id="GO:0008270">
    <property type="term" value="F:zinc ion binding"/>
    <property type="evidence" value="ECO:0007669"/>
    <property type="project" value="UniProtKB-KW"/>
</dbReference>
<keyword evidence="6" id="KW-0597">Phosphoprotein</keyword>
<evidence type="ECO:0000256" key="16">
    <source>
        <dbReference type="ARBA" id="ARBA00077418"/>
    </source>
</evidence>
<dbReference type="GO" id="GO:0032012">
    <property type="term" value="P:regulation of ARF protein signal transduction"/>
    <property type="evidence" value="ECO:0007669"/>
    <property type="project" value="TreeGrafter"/>
</dbReference>
<evidence type="ECO:0000256" key="9">
    <source>
        <dbReference type="ARBA" id="ARBA00022833"/>
    </source>
</evidence>
<dbReference type="GeneID" id="117547512"/>
<feature type="compositionally biased region" description="Polar residues" evidence="19">
    <location>
        <begin position="306"/>
        <end position="325"/>
    </location>
</feature>
<dbReference type="GO" id="GO:0016192">
    <property type="term" value="P:vesicle-mediated transport"/>
    <property type="evidence" value="ECO:0007669"/>
    <property type="project" value="UniProtKB-KW"/>
</dbReference>
<evidence type="ECO:0000256" key="14">
    <source>
        <dbReference type="ARBA" id="ARBA00058112"/>
    </source>
</evidence>
<feature type="compositionally biased region" description="Polar residues" evidence="19">
    <location>
        <begin position="127"/>
        <end position="148"/>
    </location>
</feature>
<dbReference type="Gene3D" id="1.10.220.150">
    <property type="entry name" value="Arf GTPase activating protein"/>
    <property type="match status" value="1"/>
</dbReference>
<proteinExistence type="predicted"/>
<keyword evidence="12" id="KW-0007">Acetylation</keyword>
<evidence type="ECO:0000256" key="2">
    <source>
        <dbReference type="ARBA" id="ARBA00004555"/>
    </source>
</evidence>
<dbReference type="CTD" id="55738"/>
<dbReference type="RefSeq" id="XP_034074201.1">
    <property type="nucleotide sequence ID" value="XM_034218310.1"/>
</dbReference>
<keyword evidence="21" id="KW-1185">Reference proteome</keyword>
<dbReference type="SUPFAM" id="SSF57863">
    <property type="entry name" value="ArfGap/RecO-like zinc finger"/>
    <property type="match status" value="1"/>
</dbReference>
<reference evidence="22" key="1">
    <citation type="submission" date="2025-08" db="UniProtKB">
        <authorList>
            <consortium name="RefSeq"/>
        </authorList>
    </citation>
    <scope>IDENTIFICATION</scope>
</reference>
<evidence type="ECO:0000256" key="8">
    <source>
        <dbReference type="ARBA" id="ARBA00022771"/>
    </source>
</evidence>
<name>A0A6P8UBH7_GYMAC</name>
<dbReference type="InterPro" id="IPR037278">
    <property type="entry name" value="ARFGAP/RecO"/>
</dbReference>
<keyword evidence="10" id="KW-0931">ER-Golgi transport</keyword>
<dbReference type="Pfam" id="PF01412">
    <property type="entry name" value="ArfGap"/>
    <property type="match status" value="1"/>
</dbReference>
<evidence type="ECO:0000256" key="1">
    <source>
        <dbReference type="ARBA" id="ARBA00004496"/>
    </source>
</evidence>
<evidence type="ECO:0000256" key="12">
    <source>
        <dbReference type="ARBA" id="ARBA00022990"/>
    </source>
</evidence>
<feature type="compositionally biased region" description="Polar residues" evidence="19">
    <location>
        <begin position="333"/>
        <end position="346"/>
    </location>
</feature>
<evidence type="ECO:0000256" key="5">
    <source>
        <dbReference type="ARBA" id="ARBA00022490"/>
    </source>
</evidence>
<evidence type="ECO:0000256" key="11">
    <source>
        <dbReference type="ARBA" id="ARBA00022927"/>
    </source>
</evidence>
<feature type="region of interest" description="Disordered" evidence="19">
    <location>
        <begin position="127"/>
        <end position="163"/>
    </location>
</feature>
<keyword evidence="4" id="KW-0343">GTPase activation</keyword>
<comment type="function">
    <text evidence="14">GTPase-activating protein (GAP) for the ADP ribosylation factor 1 (ARF1). Involved in membrane trafficking and /or vesicle transport. Promotes hydrolysis of the ARF1-bound GTP and thus, is required for the dissociation of coat proteins from Golgi-derived membranes and vesicles, a prerequisite for vesicle's fusion with target compartment. Probably regulates ARF1-mediated transport via its interaction with the KDELR proteins and TMED2. Overexpression induces the redistribution of the entire Golgi complex to the endoplasmic reticulum, as when ARF1 is deactivated. Its activity is stimulated by phosphoinosides and inhibited by phosphatidylcholine.</text>
</comment>
<evidence type="ECO:0000259" key="20">
    <source>
        <dbReference type="PROSITE" id="PS50115"/>
    </source>
</evidence>
<evidence type="ECO:0000256" key="4">
    <source>
        <dbReference type="ARBA" id="ARBA00022468"/>
    </source>
</evidence>
<evidence type="ECO:0000256" key="10">
    <source>
        <dbReference type="ARBA" id="ARBA00022892"/>
    </source>
</evidence>
<keyword evidence="13" id="KW-0333">Golgi apparatus</keyword>
<evidence type="ECO:0000256" key="3">
    <source>
        <dbReference type="ARBA" id="ARBA00022448"/>
    </source>
</evidence>
<gene>
    <name evidence="22" type="primary">arfgap1</name>
</gene>
<evidence type="ECO:0000256" key="18">
    <source>
        <dbReference type="PROSITE-ProRule" id="PRU00288"/>
    </source>
</evidence>
<evidence type="ECO:0000256" key="13">
    <source>
        <dbReference type="ARBA" id="ARBA00023034"/>
    </source>
</evidence>
<dbReference type="SMART" id="SM00105">
    <property type="entry name" value="ArfGap"/>
    <property type="match status" value="1"/>
</dbReference>
<organism evidence="21 22">
    <name type="scientific">Gymnodraco acuticeps</name>
    <name type="common">Antarctic dragonfish</name>
    <dbReference type="NCBI Taxonomy" id="8218"/>
    <lineage>
        <taxon>Eukaryota</taxon>
        <taxon>Metazoa</taxon>
        <taxon>Chordata</taxon>
        <taxon>Craniata</taxon>
        <taxon>Vertebrata</taxon>
        <taxon>Euteleostomi</taxon>
        <taxon>Actinopterygii</taxon>
        <taxon>Neopterygii</taxon>
        <taxon>Teleostei</taxon>
        <taxon>Neoteleostei</taxon>
        <taxon>Acanthomorphata</taxon>
        <taxon>Eupercaria</taxon>
        <taxon>Perciformes</taxon>
        <taxon>Notothenioidei</taxon>
        <taxon>Bathydraconidae</taxon>
        <taxon>Gymnodraco</taxon>
    </lineage>
</organism>
<keyword evidence="7" id="KW-0479">Metal-binding</keyword>
<dbReference type="GO" id="GO:0015031">
    <property type="term" value="P:protein transport"/>
    <property type="evidence" value="ECO:0007669"/>
    <property type="project" value="UniProtKB-KW"/>
</dbReference>
<evidence type="ECO:0000256" key="19">
    <source>
        <dbReference type="SAM" id="MobiDB-lite"/>
    </source>
</evidence>
<dbReference type="CDD" id="cd08830">
    <property type="entry name" value="ArfGap_ArfGap1"/>
    <property type="match status" value="1"/>
</dbReference>
<accession>A0A6P8UBH7</accession>
<dbReference type="InterPro" id="IPR001164">
    <property type="entry name" value="ArfGAP_dom"/>
</dbReference>
<dbReference type="FunFam" id="1.10.220.150:FF:000008">
    <property type="entry name" value="ADP-ribosylation factor GTPase activating protein 1"/>
    <property type="match status" value="1"/>
</dbReference>
<evidence type="ECO:0000313" key="22">
    <source>
        <dbReference type="RefSeq" id="XP_034074201.1"/>
    </source>
</evidence>
<dbReference type="PROSITE" id="PS50115">
    <property type="entry name" value="ARFGAP"/>
    <property type="match status" value="1"/>
</dbReference>
<comment type="subcellular location">
    <subcellularLocation>
        <location evidence="1">Cytoplasm</location>
    </subcellularLocation>
    <subcellularLocation>
        <location evidence="2">Golgi apparatus</location>
    </subcellularLocation>
</comment>
<dbReference type="GO" id="GO:0030100">
    <property type="term" value="P:regulation of endocytosis"/>
    <property type="evidence" value="ECO:0007669"/>
    <property type="project" value="TreeGrafter"/>
</dbReference>
<evidence type="ECO:0000256" key="15">
    <source>
        <dbReference type="ARBA" id="ARBA00071258"/>
    </source>
</evidence>
<dbReference type="Proteomes" id="UP000515161">
    <property type="component" value="Unplaced"/>
</dbReference>
<dbReference type="GO" id="GO:0005096">
    <property type="term" value="F:GTPase activator activity"/>
    <property type="evidence" value="ECO:0007669"/>
    <property type="project" value="UniProtKB-KW"/>
</dbReference>
<dbReference type="AlphaFoldDB" id="A0A6P8UBH7"/>
<keyword evidence="5" id="KW-0963">Cytoplasm</keyword>
<evidence type="ECO:0000313" key="21">
    <source>
        <dbReference type="Proteomes" id="UP000515161"/>
    </source>
</evidence>
<keyword evidence="8 18" id="KW-0863">Zinc-finger</keyword>
<keyword evidence="3" id="KW-0813">Transport</keyword>
<feature type="compositionally biased region" description="Polar residues" evidence="19">
    <location>
        <begin position="272"/>
        <end position="292"/>
    </location>
</feature>
<dbReference type="InterPro" id="IPR038508">
    <property type="entry name" value="ArfGAP_dom_sf"/>
</dbReference>
<sequence length="384" mass="42422">MASPRTRRVLKEVRTQEENNLCYECGGFNPQWVSVTYGIWICLECSGKHRGLGVHLSFVRSVTMDKWKDIELEKMKVGGNGEFRKFLELQDDYDPTWNLQEKYNSKPAALFRDKVATIAEGKEWSIETSSARNWTSPQPNAGLSSSHRSGGPGQSSAKPGDKAFEDWLSDDVNSYQSGGGYSGNQENRYVGFGNTVTPEKKEDDFINNAMTSIYSGWSSFAVGASKIATIAKDNTSKLANQATLKLKGYKAPPEPGAGSKLTNLFVGKTEDGSTGESYQNMDATEGYQGSSTQPVAKDFWETFGSSNSLKAKKSPSSDSWTNVDNSAKKSSDSWDNWGSEGASNNKHSTEESWEAWDNNWENAEGKTKKSPTKPAEETWDNADW</sequence>
<evidence type="ECO:0000256" key="7">
    <source>
        <dbReference type="ARBA" id="ARBA00022723"/>
    </source>
</evidence>
<evidence type="ECO:0000256" key="17">
    <source>
        <dbReference type="ARBA" id="ARBA00081514"/>
    </source>
</evidence>
<dbReference type="GO" id="GO:0000139">
    <property type="term" value="C:Golgi membrane"/>
    <property type="evidence" value="ECO:0007669"/>
    <property type="project" value="TreeGrafter"/>
</dbReference>
<dbReference type="PRINTS" id="PR00405">
    <property type="entry name" value="REVINTRACTNG"/>
</dbReference>
<dbReference type="PANTHER" id="PTHR46395">
    <property type="entry name" value="ADP-RIBOSYLATION FACTOR GTPASE-ACTIVATING PROTEIN 1"/>
    <property type="match status" value="1"/>
</dbReference>